<dbReference type="Proteomes" id="UP000255036">
    <property type="component" value="Unassembled WGS sequence"/>
</dbReference>
<dbReference type="AlphaFoldDB" id="A0A371AUA7"/>
<organism evidence="3 4">
    <name type="scientific">Anaerosacchariphilus polymeriproducens</name>
    <dbReference type="NCBI Taxonomy" id="1812858"/>
    <lineage>
        <taxon>Bacteria</taxon>
        <taxon>Bacillati</taxon>
        <taxon>Bacillota</taxon>
        <taxon>Clostridia</taxon>
        <taxon>Lachnospirales</taxon>
        <taxon>Lachnospiraceae</taxon>
        <taxon>Anaerosacchariphilus</taxon>
    </lineage>
</organism>
<sequence length="324" mass="37745">MIRIIDSTLAMLDKYVPTREQIQKFCIFMKEIGIIDLEISKQIYKEIKELPKGFRFYMRKDSFDKQIDYPGIYKYFANQRKNQEKDIKESQMNDIKEIVHLRLQKDTNQVRIVGLDDIFFHDYLYIFDEIKKIFHKDKIIFCPEDTYGCATGLAVEWLLNGGKEVTTTFAGCGCRAATEEVYIAMYIVKRYKPTQSLDVLVKIKKLFEEITNEKISDFKPILGEKIFQVESGIHVDGILKNPANYEAYPPEKVGQKTEIIIGKHSGCNSILMKCNYLGLKKPNDEKLNILLKQIKLRSVETRNSISDIEFKKIYKEVVENEAAN</sequence>
<keyword evidence="1" id="KW-0808">Transferase</keyword>
<evidence type="ECO:0000313" key="3">
    <source>
        <dbReference type="EMBL" id="RDU23141.1"/>
    </source>
</evidence>
<dbReference type="Gene3D" id="3.20.20.70">
    <property type="entry name" value="Aldolase class I"/>
    <property type="match status" value="1"/>
</dbReference>
<dbReference type="Pfam" id="PF22617">
    <property type="entry name" value="HCS_D2"/>
    <property type="match status" value="1"/>
</dbReference>
<proteinExistence type="predicted"/>
<dbReference type="PANTHER" id="PTHR42880">
    <property type="entry name" value="HOMOCITRATE SYNTHASE"/>
    <property type="match status" value="1"/>
</dbReference>
<name>A0A371AUA7_9FIRM</name>
<evidence type="ECO:0000259" key="2">
    <source>
        <dbReference type="Pfam" id="PF22617"/>
    </source>
</evidence>
<evidence type="ECO:0000256" key="1">
    <source>
        <dbReference type="ARBA" id="ARBA00022679"/>
    </source>
</evidence>
<accession>A0A371AUA7</accession>
<evidence type="ECO:0000313" key="4">
    <source>
        <dbReference type="Proteomes" id="UP000255036"/>
    </source>
</evidence>
<feature type="domain" description="2-isopropylmalate synthase/homocitrate synthase post-catalytic" evidence="2">
    <location>
        <begin position="221"/>
        <end position="295"/>
    </location>
</feature>
<dbReference type="PANTHER" id="PTHR42880:SF1">
    <property type="entry name" value="ISOPROPYLMALATE_HOMOCITRATE_CITRAMALATE SYNTHASE FAMILY PROTEIN"/>
    <property type="match status" value="1"/>
</dbReference>
<keyword evidence="4" id="KW-1185">Reference proteome</keyword>
<dbReference type="RefSeq" id="WP_115482483.1">
    <property type="nucleotide sequence ID" value="NZ_QRCT01000034.1"/>
</dbReference>
<dbReference type="GO" id="GO:0016740">
    <property type="term" value="F:transferase activity"/>
    <property type="evidence" value="ECO:0007669"/>
    <property type="project" value="UniProtKB-KW"/>
</dbReference>
<gene>
    <name evidence="3" type="ORF">DWV06_12340</name>
</gene>
<dbReference type="OrthoDB" id="503431at2"/>
<protein>
    <recommendedName>
        <fullName evidence="2">2-isopropylmalate synthase/homocitrate synthase post-catalytic domain-containing protein</fullName>
    </recommendedName>
</protein>
<dbReference type="EMBL" id="QRCT01000034">
    <property type="protein sequence ID" value="RDU23141.1"/>
    <property type="molecule type" value="Genomic_DNA"/>
</dbReference>
<dbReference type="InterPro" id="IPR013785">
    <property type="entry name" value="Aldolase_TIM"/>
</dbReference>
<reference evidence="3 4" key="1">
    <citation type="submission" date="2018-07" db="EMBL/GenBank/DDBJ databases">
        <title>Anaerosacharophilus polymeroproducens gen. nov. sp. nov., an anaerobic bacterium isolated from salt field.</title>
        <authorList>
            <person name="Kim W."/>
            <person name="Yang S.-H."/>
            <person name="Oh J."/>
            <person name="Lee J.-H."/>
            <person name="Kwon K.K."/>
        </authorList>
    </citation>
    <scope>NUCLEOTIDE SEQUENCE [LARGE SCALE GENOMIC DNA]</scope>
    <source>
        <strain evidence="3 4">MCWD5</strain>
    </source>
</reference>
<comment type="caution">
    <text evidence="3">The sequence shown here is derived from an EMBL/GenBank/DDBJ whole genome shotgun (WGS) entry which is preliminary data.</text>
</comment>
<dbReference type="InterPro" id="IPR054691">
    <property type="entry name" value="LeuA/HCS_post-cat"/>
</dbReference>